<evidence type="ECO:0000256" key="3">
    <source>
        <dbReference type="ARBA" id="ARBA00022692"/>
    </source>
</evidence>
<comment type="subcellular location">
    <subcellularLocation>
        <location evidence="1">Membrane</location>
        <topology evidence="1">Multi-pass membrane protein</topology>
    </subcellularLocation>
</comment>
<keyword evidence="4" id="KW-0479">Metal-binding</keyword>
<feature type="signal peptide" evidence="11">
    <location>
        <begin position="1"/>
        <end position="34"/>
    </location>
</feature>
<dbReference type="GO" id="GO:0016020">
    <property type="term" value="C:membrane"/>
    <property type="evidence" value="ECO:0007669"/>
    <property type="project" value="UniProtKB-SubCell"/>
</dbReference>
<dbReference type="InterPro" id="IPR001876">
    <property type="entry name" value="Znf_RanBP2"/>
</dbReference>
<feature type="transmembrane region" description="Helical" evidence="10">
    <location>
        <begin position="175"/>
        <end position="198"/>
    </location>
</feature>
<dbReference type="InterPro" id="IPR022764">
    <property type="entry name" value="Peptidase_S54_rhomboid_dom"/>
</dbReference>
<sequence>MGISMSRDRYDARAGQTLPLLAFLMLLKYGPAGAARPPVTAALIAANALVYFRPGDLDALLPRLRQVTFNPHLIIKYGDLRRFFLSAFYHTSEAQFFMNMTSLLRTGAELEASMGSSEFASMVVSLVGLSQGFTLLLSKGLLSLGNHVPYYHFSAGFSGVVLGMNVVLNARAGDVVWFGVAIPAKYVAWLELLLVQALNPEAHLVGNVGGILAGLAYLVLRRGAEPLDLMFSGIGDIVSQPVRFAGRLLRSAAAHRPRRSVQGHVASLPRETGRSVQGHVASLPRETVQGMWGCTACSYDNSRCADVCEMCSTPHQDRGFSRRRHLQEGGNRELSVEELSVEEIRRRRLQRFEK</sequence>
<feature type="transmembrane region" description="Helical" evidence="10">
    <location>
        <begin position="119"/>
        <end position="138"/>
    </location>
</feature>
<protein>
    <recommendedName>
        <fullName evidence="12">RanBP2-type domain-containing protein</fullName>
    </recommendedName>
</protein>
<feature type="transmembrane region" description="Helical" evidence="10">
    <location>
        <begin position="150"/>
        <end position="168"/>
    </location>
</feature>
<evidence type="ECO:0000256" key="6">
    <source>
        <dbReference type="ARBA" id="ARBA00022833"/>
    </source>
</evidence>
<evidence type="ECO:0000256" key="2">
    <source>
        <dbReference type="ARBA" id="ARBA00009045"/>
    </source>
</evidence>
<keyword evidence="11" id="KW-0732">Signal</keyword>
<gene>
    <name evidence="13" type="ORF">QYE76_052596</name>
</gene>
<evidence type="ECO:0000256" key="10">
    <source>
        <dbReference type="SAM" id="Phobius"/>
    </source>
</evidence>
<dbReference type="EMBL" id="JAUUTY010000003">
    <property type="protein sequence ID" value="KAK1664437.1"/>
    <property type="molecule type" value="Genomic_DNA"/>
</dbReference>
<keyword evidence="6" id="KW-0862">Zinc</keyword>
<evidence type="ECO:0000256" key="1">
    <source>
        <dbReference type="ARBA" id="ARBA00004141"/>
    </source>
</evidence>
<evidence type="ECO:0000256" key="9">
    <source>
        <dbReference type="PROSITE-ProRule" id="PRU00322"/>
    </source>
</evidence>
<dbReference type="SUPFAM" id="SSF90209">
    <property type="entry name" value="Ran binding protein zinc finger-like"/>
    <property type="match status" value="1"/>
</dbReference>
<organism evidence="13 14">
    <name type="scientific">Lolium multiflorum</name>
    <name type="common">Italian ryegrass</name>
    <name type="synonym">Lolium perenne subsp. multiflorum</name>
    <dbReference type="NCBI Taxonomy" id="4521"/>
    <lineage>
        <taxon>Eukaryota</taxon>
        <taxon>Viridiplantae</taxon>
        <taxon>Streptophyta</taxon>
        <taxon>Embryophyta</taxon>
        <taxon>Tracheophyta</taxon>
        <taxon>Spermatophyta</taxon>
        <taxon>Magnoliopsida</taxon>
        <taxon>Liliopsida</taxon>
        <taxon>Poales</taxon>
        <taxon>Poaceae</taxon>
        <taxon>BOP clade</taxon>
        <taxon>Pooideae</taxon>
        <taxon>Poodae</taxon>
        <taxon>Poeae</taxon>
        <taxon>Poeae Chloroplast Group 2 (Poeae type)</taxon>
        <taxon>Loliodinae</taxon>
        <taxon>Loliinae</taxon>
        <taxon>Lolium</taxon>
    </lineage>
</organism>
<keyword evidence="14" id="KW-1185">Reference proteome</keyword>
<dbReference type="Pfam" id="PF01694">
    <property type="entry name" value="Rhomboid"/>
    <property type="match status" value="1"/>
</dbReference>
<evidence type="ECO:0000313" key="13">
    <source>
        <dbReference type="EMBL" id="KAK1664437.1"/>
    </source>
</evidence>
<dbReference type="GO" id="GO:0004252">
    <property type="term" value="F:serine-type endopeptidase activity"/>
    <property type="evidence" value="ECO:0007669"/>
    <property type="project" value="InterPro"/>
</dbReference>
<proteinExistence type="inferred from homology"/>
<evidence type="ECO:0000256" key="8">
    <source>
        <dbReference type="ARBA" id="ARBA00023136"/>
    </source>
</evidence>
<evidence type="ECO:0000256" key="5">
    <source>
        <dbReference type="ARBA" id="ARBA00022771"/>
    </source>
</evidence>
<feature type="transmembrane region" description="Helical" evidence="10">
    <location>
        <begin position="204"/>
        <end position="220"/>
    </location>
</feature>
<evidence type="ECO:0000259" key="12">
    <source>
        <dbReference type="PROSITE" id="PS50199"/>
    </source>
</evidence>
<dbReference type="PANTHER" id="PTHR43066:SF10">
    <property type="entry name" value="RANBP2-TYPE DOMAIN-CONTAINING PROTEIN"/>
    <property type="match status" value="1"/>
</dbReference>
<feature type="chain" id="PRO_5041916255" description="RanBP2-type domain-containing protein" evidence="11">
    <location>
        <begin position="35"/>
        <end position="354"/>
    </location>
</feature>
<dbReference type="PANTHER" id="PTHR43066">
    <property type="entry name" value="RHOMBOID-RELATED PROTEIN"/>
    <property type="match status" value="1"/>
</dbReference>
<keyword evidence="8 10" id="KW-0472">Membrane</keyword>
<accession>A0AAD8SUD6</accession>
<dbReference type="InterPro" id="IPR036443">
    <property type="entry name" value="Znf_RanBP2_sf"/>
</dbReference>
<dbReference type="AlphaFoldDB" id="A0AAD8SUD6"/>
<comment type="caution">
    <text evidence="13">The sequence shown here is derived from an EMBL/GenBank/DDBJ whole genome shotgun (WGS) entry which is preliminary data.</text>
</comment>
<comment type="similarity">
    <text evidence="2">Belongs to the peptidase S54 family.</text>
</comment>
<dbReference type="SUPFAM" id="SSF144091">
    <property type="entry name" value="Rhomboid-like"/>
    <property type="match status" value="1"/>
</dbReference>
<reference evidence="13" key="1">
    <citation type="submission" date="2023-07" db="EMBL/GenBank/DDBJ databases">
        <title>A chromosome-level genome assembly of Lolium multiflorum.</title>
        <authorList>
            <person name="Chen Y."/>
            <person name="Copetti D."/>
            <person name="Kolliker R."/>
            <person name="Studer B."/>
        </authorList>
    </citation>
    <scope>NUCLEOTIDE SEQUENCE</scope>
    <source>
        <strain evidence="13">02402/16</strain>
        <tissue evidence="13">Leaf</tissue>
    </source>
</reference>
<dbReference type="Gene3D" id="1.20.1540.10">
    <property type="entry name" value="Rhomboid-like"/>
    <property type="match status" value="1"/>
</dbReference>
<dbReference type="PROSITE" id="PS01358">
    <property type="entry name" value="ZF_RANBP2_1"/>
    <property type="match status" value="1"/>
</dbReference>
<evidence type="ECO:0000313" key="14">
    <source>
        <dbReference type="Proteomes" id="UP001231189"/>
    </source>
</evidence>
<evidence type="ECO:0000256" key="7">
    <source>
        <dbReference type="ARBA" id="ARBA00022989"/>
    </source>
</evidence>
<dbReference type="InterPro" id="IPR035952">
    <property type="entry name" value="Rhomboid-like_sf"/>
</dbReference>
<dbReference type="GO" id="GO:0008270">
    <property type="term" value="F:zinc ion binding"/>
    <property type="evidence" value="ECO:0007669"/>
    <property type="project" value="UniProtKB-KW"/>
</dbReference>
<evidence type="ECO:0000256" key="11">
    <source>
        <dbReference type="SAM" id="SignalP"/>
    </source>
</evidence>
<keyword evidence="7 10" id="KW-1133">Transmembrane helix</keyword>
<name>A0AAD8SUD6_LOLMU</name>
<keyword evidence="3 10" id="KW-0812">Transmembrane</keyword>
<keyword evidence="5 9" id="KW-0863">Zinc-finger</keyword>
<feature type="domain" description="RanBP2-type" evidence="12">
    <location>
        <begin position="288"/>
        <end position="317"/>
    </location>
</feature>
<dbReference type="Proteomes" id="UP001231189">
    <property type="component" value="Unassembled WGS sequence"/>
</dbReference>
<evidence type="ECO:0000256" key="4">
    <source>
        <dbReference type="ARBA" id="ARBA00022723"/>
    </source>
</evidence>
<dbReference type="PROSITE" id="PS50199">
    <property type="entry name" value="ZF_RANBP2_2"/>
    <property type="match status" value="1"/>
</dbReference>